<dbReference type="Pfam" id="PF05827">
    <property type="entry name" value="VAS1_LD"/>
    <property type="match status" value="1"/>
</dbReference>
<dbReference type="InterPro" id="IPR046756">
    <property type="entry name" value="VAS1/VOA1_TM"/>
</dbReference>
<evidence type="ECO:0000256" key="1">
    <source>
        <dbReference type="ARBA" id="ARBA00004167"/>
    </source>
</evidence>
<keyword evidence="11" id="KW-1185">Reference proteome</keyword>
<dbReference type="InterPro" id="IPR046755">
    <property type="entry name" value="VAS1_LD"/>
</dbReference>
<organism evidence="10 11">
    <name type="scientific">Stomoxys calcitrans</name>
    <name type="common">Stable fly</name>
    <name type="synonym">Conops calcitrans</name>
    <dbReference type="NCBI Taxonomy" id="35570"/>
    <lineage>
        <taxon>Eukaryota</taxon>
        <taxon>Metazoa</taxon>
        <taxon>Ecdysozoa</taxon>
        <taxon>Arthropoda</taxon>
        <taxon>Hexapoda</taxon>
        <taxon>Insecta</taxon>
        <taxon>Pterygota</taxon>
        <taxon>Neoptera</taxon>
        <taxon>Endopterygota</taxon>
        <taxon>Diptera</taxon>
        <taxon>Brachycera</taxon>
        <taxon>Muscomorpha</taxon>
        <taxon>Muscoidea</taxon>
        <taxon>Muscidae</taxon>
        <taxon>Stomoxys</taxon>
    </lineage>
</organism>
<comment type="similarity">
    <text evidence="2">Belongs to the vacuolar ATPase subunit S1 family.</text>
</comment>
<evidence type="ECO:0008006" key="12">
    <source>
        <dbReference type="Google" id="ProtNLM"/>
    </source>
</evidence>
<protein>
    <recommendedName>
        <fullName evidence="12">Vacuolar H+ ATPase AC45 accessory subunit</fullName>
    </recommendedName>
</protein>
<keyword evidence="4 6" id="KW-1133">Transmembrane helix</keyword>
<dbReference type="PANTHER" id="PTHR12471">
    <property type="entry name" value="VACUOLAR ATP SYNTHASE SUBUNIT S1"/>
    <property type="match status" value="1"/>
</dbReference>
<dbReference type="Pfam" id="PF20520">
    <property type="entry name" value="Ac45-VOA1_TM"/>
    <property type="match status" value="1"/>
</dbReference>
<dbReference type="KEGG" id="scac:106092259"/>
<dbReference type="Proteomes" id="UP000095300">
    <property type="component" value="Unassembled WGS sequence"/>
</dbReference>
<dbReference type="STRING" id="35570.A0A1I8NRR8"/>
<reference evidence="10" key="1">
    <citation type="submission" date="2020-05" db="UniProtKB">
        <authorList>
            <consortium name="EnsemblMetazoa"/>
        </authorList>
    </citation>
    <scope>IDENTIFICATION</scope>
    <source>
        <strain evidence="10">USDA</strain>
    </source>
</reference>
<gene>
    <name evidence="10" type="primary">106092259</name>
</gene>
<feature type="transmembrane region" description="Helical" evidence="6">
    <location>
        <begin position="333"/>
        <end position="360"/>
    </location>
</feature>
<feature type="domain" description="V-type proton ATPase subunit S1/VOA1 transmembrane" evidence="9">
    <location>
        <begin position="334"/>
        <end position="372"/>
    </location>
</feature>
<feature type="chain" id="PRO_5009325410" description="Vacuolar H+ ATPase AC45 accessory subunit" evidence="7">
    <location>
        <begin position="17"/>
        <end position="384"/>
    </location>
</feature>
<evidence type="ECO:0000256" key="7">
    <source>
        <dbReference type="SAM" id="SignalP"/>
    </source>
</evidence>
<evidence type="ECO:0000313" key="10">
    <source>
        <dbReference type="EnsemblMetazoa" id="SCAU001465-PA"/>
    </source>
</evidence>
<dbReference type="GO" id="GO:0033176">
    <property type="term" value="C:proton-transporting V-type ATPase complex"/>
    <property type="evidence" value="ECO:0007669"/>
    <property type="project" value="TreeGrafter"/>
</dbReference>
<dbReference type="GO" id="GO:0030641">
    <property type="term" value="P:regulation of cellular pH"/>
    <property type="evidence" value="ECO:0007669"/>
    <property type="project" value="TreeGrafter"/>
</dbReference>
<keyword evidence="5 6" id="KW-0472">Membrane</keyword>
<feature type="domain" description="V-type proton ATPase subunit S1 luminal" evidence="8">
    <location>
        <begin position="206"/>
        <end position="314"/>
    </location>
</feature>
<comment type="subcellular location">
    <subcellularLocation>
        <location evidence="1">Membrane</location>
        <topology evidence="1">Single-pass membrane protein</topology>
    </subcellularLocation>
</comment>
<dbReference type="VEuPathDB" id="VectorBase:SCAU001465"/>
<evidence type="ECO:0000256" key="6">
    <source>
        <dbReference type="SAM" id="Phobius"/>
    </source>
</evidence>
<dbReference type="EnsemblMetazoa" id="SCAU001465-RA">
    <property type="protein sequence ID" value="SCAU001465-PA"/>
    <property type="gene ID" value="SCAU001465"/>
</dbReference>
<evidence type="ECO:0000256" key="3">
    <source>
        <dbReference type="ARBA" id="ARBA00022692"/>
    </source>
</evidence>
<dbReference type="AlphaFoldDB" id="A0A1I8NRR8"/>
<evidence type="ECO:0000256" key="5">
    <source>
        <dbReference type="ARBA" id="ARBA00023136"/>
    </source>
</evidence>
<proteinExistence type="inferred from homology"/>
<keyword evidence="7" id="KW-0732">Signal</keyword>
<dbReference type="GO" id="GO:0001671">
    <property type="term" value="F:ATPase activator activity"/>
    <property type="evidence" value="ECO:0007669"/>
    <property type="project" value="TreeGrafter"/>
</dbReference>
<dbReference type="PANTHER" id="PTHR12471:SF7">
    <property type="entry name" value="V-TYPE PROTON ATPASE SUBUNIT S1"/>
    <property type="match status" value="1"/>
</dbReference>
<evidence type="ECO:0000256" key="4">
    <source>
        <dbReference type="ARBA" id="ARBA00022989"/>
    </source>
</evidence>
<dbReference type="OrthoDB" id="19852at2759"/>
<accession>A0A1I8NRR8</accession>
<keyword evidence="3 6" id="KW-0812">Transmembrane</keyword>
<feature type="signal peptide" evidence="7">
    <location>
        <begin position="1"/>
        <end position="16"/>
    </location>
</feature>
<name>A0A1I8NRR8_STOCA</name>
<evidence type="ECO:0000313" key="11">
    <source>
        <dbReference type="Proteomes" id="UP000095300"/>
    </source>
</evidence>
<evidence type="ECO:0000256" key="2">
    <source>
        <dbReference type="ARBA" id="ARBA00009037"/>
    </source>
</evidence>
<evidence type="ECO:0000259" key="9">
    <source>
        <dbReference type="Pfam" id="PF20520"/>
    </source>
</evidence>
<evidence type="ECO:0000259" key="8">
    <source>
        <dbReference type="Pfam" id="PF05827"/>
    </source>
</evidence>
<sequence length="384" mass="42274">MKSLIALLCVLSLALAEQSPVFLWGVNSVAKPSLGTIPQSEFANIIESQKNGKTLVVFLENGLTNKDFTCTNSVTSKSCFARLQDVPEKNFYASVENPVEAIRSLGEHEYNSVDSTGNLRNALDTGNANIIFVTFDELDKNEDRAVCLELHDSVIADITSQMNGKAIFMYTTAPHTALSKALKRERRDTVESNPMVFQNGSTLLMYFTSLSVVNSNGPTTTVLTPQSMEVTVTNATALSVKLTSNPPLTFDITLSGGYFFMNNVMWNGINFRSNHVYSPTDFSYFCGNLTLYGVGTAEEMSTYTLNWNSFQFQAPFGSTTNDKFVFGDPWHCVGFFTGGILSGLLIVALLLTITFIGVCWMMDINTMDRFDDPKGKTITINATE</sequence>
<dbReference type="InterPro" id="IPR008388">
    <property type="entry name" value="Ac45_acc_su"/>
</dbReference>